<dbReference type="STRING" id="1664694.A0A0N0NLS4"/>
<evidence type="ECO:0000256" key="2">
    <source>
        <dbReference type="ARBA" id="ARBA00008072"/>
    </source>
</evidence>
<evidence type="ECO:0000256" key="3">
    <source>
        <dbReference type="ARBA" id="ARBA00022723"/>
    </source>
</evidence>
<gene>
    <name evidence="6" type="ORF">AB675_5089</name>
</gene>
<dbReference type="EMBL" id="LFJN01000015">
    <property type="protein sequence ID" value="KPI39518.1"/>
    <property type="molecule type" value="Genomic_DNA"/>
</dbReference>
<evidence type="ECO:0000256" key="5">
    <source>
        <dbReference type="ARBA" id="ARBA00023002"/>
    </source>
</evidence>
<evidence type="ECO:0000256" key="4">
    <source>
        <dbReference type="ARBA" id="ARBA00022833"/>
    </source>
</evidence>
<evidence type="ECO:0000256" key="1">
    <source>
        <dbReference type="ARBA" id="ARBA00001947"/>
    </source>
</evidence>
<sequence>MKFGGPASSNPPVQGSLQELYTHPVELMYPVPKAISFVVVGMDKPLQEISLGAAAIREVDIVAVWRYANTFPTAIALLQRKQIDVSSLITHQFSYAGHSTPEDVPGRKSTPAK</sequence>
<protein>
    <submittedName>
        <fullName evidence="6">Uncharacterized protein</fullName>
    </submittedName>
</protein>
<comment type="caution">
    <text evidence="6">The sequence shown here is derived from an EMBL/GenBank/DDBJ whole genome shotgun (WGS) entry which is preliminary data.</text>
</comment>
<comment type="similarity">
    <text evidence="2">Belongs to the zinc-containing alcohol dehydrogenase family.</text>
</comment>
<keyword evidence="3" id="KW-0479">Metal-binding</keyword>
<dbReference type="GO" id="GO:0046872">
    <property type="term" value="F:metal ion binding"/>
    <property type="evidence" value="ECO:0007669"/>
    <property type="project" value="UniProtKB-KW"/>
</dbReference>
<proteinExistence type="inferred from homology"/>
<dbReference type="GO" id="GO:0006062">
    <property type="term" value="P:sorbitol catabolic process"/>
    <property type="evidence" value="ECO:0007669"/>
    <property type="project" value="TreeGrafter"/>
</dbReference>
<keyword evidence="5" id="KW-0560">Oxidoreductase</keyword>
<dbReference type="VEuPathDB" id="FungiDB:AB675_5089"/>
<dbReference type="Proteomes" id="UP000038010">
    <property type="component" value="Unassembled WGS sequence"/>
</dbReference>
<dbReference type="AlphaFoldDB" id="A0A0N0NLS4"/>
<reference evidence="6 7" key="1">
    <citation type="submission" date="2015-06" db="EMBL/GenBank/DDBJ databases">
        <title>Draft genome of the ant-associated black yeast Phialophora attae CBS 131958.</title>
        <authorList>
            <person name="Moreno L.F."/>
            <person name="Stielow B.J."/>
            <person name="de Hoog S."/>
            <person name="Vicente V.A."/>
            <person name="Weiss V.A."/>
            <person name="de Vries M."/>
            <person name="Cruz L.M."/>
            <person name="Souza E.M."/>
        </authorList>
    </citation>
    <scope>NUCLEOTIDE SEQUENCE [LARGE SCALE GENOMIC DNA]</scope>
    <source>
        <strain evidence="6 7">CBS 131958</strain>
    </source>
</reference>
<keyword evidence="7" id="KW-1185">Reference proteome</keyword>
<dbReference type="RefSeq" id="XP_017999481.1">
    <property type="nucleotide sequence ID" value="XM_018145272.1"/>
</dbReference>
<dbReference type="GeneID" id="28737152"/>
<dbReference type="PANTHER" id="PTHR43161">
    <property type="entry name" value="SORBITOL DEHYDROGENASE"/>
    <property type="match status" value="1"/>
</dbReference>
<comment type="cofactor">
    <cofactor evidence="1">
        <name>Zn(2+)</name>
        <dbReference type="ChEBI" id="CHEBI:29105"/>
    </cofactor>
</comment>
<organism evidence="6 7">
    <name type="scientific">Cyphellophora attinorum</name>
    <dbReference type="NCBI Taxonomy" id="1664694"/>
    <lineage>
        <taxon>Eukaryota</taxon>
        <taxon>Fungi</taxon>
        <taxon>Dikarya</taxon>
        <taxon>Ascomycota</taxon>
        <taxon>Pezizomycotina</taxon>
        <taxon>Eurotiomycetes</taxon>
        <taxon>Chaetothyriomycetidae</taxon>
        <taxon>Chaetothyriales</taxon>
        <taxon>Cyphellophoraceae</taxon>
        <taxon>Cyphellophora</taxon>
    </lineage>
</organism>
<dbReference type="Gene3D" id="3.90.180.10">
    <property type="entry name" value="Medium-chain alcohol dehydrogenases, catalytic domain"/>
    <property type="match status" value="1"/>
</dbReference>
<keyword evidence="4" id="KW-0862">Zinc</keyword>
<dbReference type="OrthoDB" id="5363962at2759"/>
<name>A0A0N0NLS4_9EURO</name>
<dbReference type="PANTHER" id="PTHR43161:SF25">
    <property type="entry name" value="ALCOHOL DEHYDROGENASE, PUTATIVE (AFU_ORTHOLOGUE AFUA_1G14390)-RELATED"/>
    <property type="match status" value="1"/>
</dbReference>
<evidence type="ECO:0000313" key="6">
    <source>
        <dbReference type="EMBL" id="KPI39518.1"/>
    </source>
</evidence>
<dbReference type="GO" id="GO:0003939">
    <property type="term" value="F:L-iditol 2-dehydrogenase (NAD+) activity"/>
    <property type="evidence" value="ECO:0007669"/>
    <property type="project" value="TreeGrafter"/>
</dbReference>
<evidence type="ECO:0000313" key="7">
    <source>
        <dbReference type="Proteomes" id="UP000038010"/>
    </source>
</evidence>
<accession>A0A0N0NLS4</accession>